<protein>
    <recommendedName>
        <fullName evidence="4">Lipoprotein</fullName>
    </recommendedName>
</protein>
<name>A0A540WWT6_9BACT</name>
<evidence type="ECO:0000313" key="2">
    <source>
        <dbReference type="EMBL" id="TQF13469.1"/>
    </source>
</evidence>
<feature type="chain" id="PRO_5021987242" description="Lipoprotein" evidence="1">
    <location>
        <begin position="23"/>
        <end position="323"/>
    </location>
</feature>
<dbReference type="EMBL" id="VIFM01000099">
    <property type="protein sequence ID" value="TQF13469.1"/>
    <property type="molecule type" value="Genomic_DNA"/>
</dbReference>
<sequence>MRERSMRHLVPICLCLALAACGGDFSNDDLEFLNAFPRREDLTASMPGKTQGEAWGARVASKSAQQAGRLGDSSGIVGDTDKTGLRFNEAVDGILSSLEAIQQYTPTKREPNRRVWGPIPGRNDMRFDTRFVMTREGERFDYQLQYRDIGEGEDAWWSFMSGSFQANGGVRKGEGSLIMDLKRAREERFLDIPFLDREEIHYQTRKLPTRVELVFVSNVPTLLPSRYIYREAEGDLAEMTFQILDTDFVQGGLREDVALTTRWAPDGRGTGILEIIKGDILGAKYTECWDAQGRVTFISRSWDFLNPTEGLRSSCPDMSALDR</sequence>
<dbReference type="PROSITE" id="PS51257">
    <property type="entry name" value="PROKAR_LIPOPROTEIN"/>
    <property type="match status" value="1"/>
</dbReference>
<keyword evidence="1" id="KW-0732">Signal</keyword>
<feature type="signal peptide" evidence="1">
    <location>
        <begin position="1"/>
        <end position="22"/>
    </location>
</feature>
<gene>
    <name evidence="2" type="ORF">FJV41_23730</name>
</gene>
<dbReference type="AlphaFoldDB" id="A0A540WWT6"/>
<reference evidence="2 3" key="1">
    <citation type="submission" date="2019-06" db="EMBL/GenBank/DDBJ databases">
        <authorList>
            <person name="Livingstone P."/>
            <person name="Whitworth D."/>
        </authorList>
    </citation>
    <scope>NUCLEOTIDE SEQUENCE [LARGE SCALE GENOMIC DNA]</scope>
    <source>
        <strain evidence="2 3">AM401</strain>
    </source>
</reference>
<evidence type="ECO:0000256" key="1">
    <source>
        <dbReference type="SAM" id="SignalP"/>
    </source>
</evidence>
<dbReference type="Proteomes" id="UP000315369">
    <property type="component" value="Unassembled WGS sequence"/>
</dbReference>
<evidence type="ECO:0008006" key="4">
    <source>
        <dbReference type="Google" id="ProtNLM"/>
    </source>
</evidence>
<evidence type="ECO:0000313" key="3">
    <source>
        <dbReference type="Proteomes" id="UP000315369"/>
    </source>
</evidence>
<dbReference type="OrthoDB" id="5490689at2"/>
<proteinExistence type="predicted"/>
<keyword evidence="3" id="KW-1185">Reference proteome</keyword>
<comment type="caution">
    <text evidence="2">The sequence shown here is derived from an EMBL/GenBank/DDBJ whole genome shotgun (WGS) entry which is preliminary data.</text>
</comment>
<organism evidence="2 3">
    <name type="scientific">Myxococcus llanfairpwllgwyngyllgogerychwyrndrobwllllantysiliogogogochensis</name>
    <dbReference type="NCBI Taxonomy" id="2590453"/>
    <lineage>
        <taxon>Bacteria</taxon>
        <taxon>Pseudomonadati</taxon>
        <taxon>Myxococcota</taxon>
        <taxon>Myxococcia</taxon>
        <taxon>Myxococcales</taxon>
        <taxon>Cystobacterineae</taxon>
        <taxon>Myxococcaceae</taxon>
        <taxon>Myxococcus</taxon>
    </lineage>
</organism>
<accession>A0A540WWT6</accession>